<proteinExistence type="predicted"/>
<reference evidence="2" key="1">
    <citation type="submission" date="2020-08" db="EMBL/GenBank/DDBJ databases">
        <title>Genomic Encyclopedia of Type Strains, Phase IV (KMG-IV): sequencing the most valuable type-strain genomes for metagenomic binning, comparative biology and taxonomic classification.</title>
        <authorList>
            <person name="Goeker M."/>
        </authorList>
    </citation>
    <scope>NUCLEOTIDE SEQUENCE [LARGE SCALE GENOMIC DNA]</scope>
    <source>
        <strain evidence="2">DSM 105720</strain>
    </source>
</reference>
<feature type="chain" id="PRO_5033037028" evidence="1">
    <location>
        <begin position="19"/>
        <end position="438"/>
    </location>
</feature>
<dbReference type="RefSeq" id="WP_183207495.1">
    <property type="nucleotide sequence ID" value="NZ_JACIER010000001.1"/>
</dbReference>
<dbReference type="EMBL" id="JACIER010000001">
    <property type="protein sequence ID" value="MBB4042387.1"/>
    <property type="molecule type" value="Genomic_DNA"/>
</dbReference>
<dbReference type="AlphaFoldDB" id="A0A840CQW1"/>
<protein>
    <submittedName>
        <fullName evidence="2">Outer membrane protein OmpA-like peptidoglycan-associated protein</fullName>
    </submittedName>
</protein>
<keyword evidence="1" id="KW-0732">Signal</keyword>
<dbReference type="Gene3D" id="3.30.1330.60">
    <property type="entry name" value="OmpA-like domain"/>
    <property type="match status" value="1"/>
</dbReference>
<evidence type="ECO:0000313" key="2">
    <source>
        <dbReference type="EMBL" id="MBB4042387.1"/>
    </source>
</evidence>
<dbReference type="InterPro" id="IPR036737">
    <property type="entry name" value="OmpA-like_sf"/>
</dbReference>
<organism evidence="2 3">
    <name type="scientific">Bacteroides reticulotermitis</name>
    <dbReference type="NCBI Taxonomy" id="1133319"/>
    <lineage>
        <taxon>Bacteria</taxon>
        <taxon>Pseudomonadati</taxon>
        <taxon>Bacteroidota</taxon>
        <taxon>Bacteroidia</taxon>
        <taxon>Bacteroidales</taxon>
        <taxon>Bacteroidaceae</taxon>
        <taxon>Bacteroides</taxon>
    </lineage>
</organism>
<evidence type="ECO:0000313" key="3">
    <source>
        <dbReference type="Proteomes" id="UP000560658"/>
    </source>
</evidence>
<dbReference type="Proteomes" id="UP000560658">
    <property type="component" value="Unassembled WGS sequence"/>
</dbReference>
<name>A0A840CQW1_9BACE</name>
<sequence length="438" mass="50193">MKNLLLLCTLLLCNYANGQNLSIEEARTENIDVRISDKKTLDVNMDLVLPKDLKISSNRMLIITPVVRNGSQEALLTPVYIYGRKREIISKRKNRLPIAGSQVLRRKNHKEQVINYQGSVPYEAWMKGGNVLLEQELCACGNNQEETTTNQLTGIPKLYEIPEIQYCTPVNETVKRRVFKGTAYIDFPVNKTVIYPDYRKNPVELARIDSTLQGFKNRDVRSISIHGYASPESPYTHNAFLAKERTQALKKYIIDKFGMADSLFTTGYTPEDWEGLVRFARESDLKDRDRILEIAHQDIHPDNKEQLLKRLGETYLYISQHWFPALRHSDYEIEYVLPNFTPAQARIMAKQDPSQLSLFEMYNAAQLCEKGSAEYNEIMEAAVRVFPDSPEANLNAAAMELERGNLEAAKKYLKKADMSSPAAQSNMKRITLLEEEQK</sequence>
<evidence type="ECO:0000256" key="1">
    <source>
        <dbReference type="SAM" id="SignalP"/>
    </source>
</evidence>
<comment type="caution">
    <text evidence="2">The sequence shown here is derived from an EMBL/GenBank/DDBJ whole genome shotgun (WGS) entry which is preliminary data.</text>
</comment>
<dbReference type="SUPFAM" id="SSF103088">
    <property type="entry name" value="OmpA-like"/>
    <property type="match status" value="1"/>
</dbReference>
<feature type="signal peptide" evidence="1">
    <location>
        <begin position="1"/>
        <end position="18"/>
    </location>
</feature>
<accession>A0A840CQW1</accession>
<keyword evidence="3" id="KW-1185">Reference proteome</keyword>
<gene>
    <name evidence="2" type="ORF">GGR06_000146</name>
</gene>